<dbReference type="InterPro" id="IPR002542">
    <property type="entry name" value="T20D4.11-like_dom"/>
</dbReference>
<reference evidence="3 4" key="1">
    <citation type="submission" date="2020-04" db="EMBL/GenBank/DDBJ databases">
        <authorList>
            <person name="Laetsch R D."/>
            <person name="Stevens L."/>
            <person name="Kumar S."/>
            <person name="Blaxter L. M."/>
        </authorList>
    </citation>
    <scope>NUCLEOTIDE SEQUENCE [LARGE SCALE GENOMIC DNA]</scope>
</reference>
<dbReference type="PANTHER" id="PTHR31897:SF9">
    <property type="entry name" value="DUF19 DOMAIN-CONTAINING PROTEIN"/>
    <property type="match status" value="1"/>
</dbReference>
<evidence type="ECO:0000259" key="2">
    <source>
        <dbReference type="Pfam" id="PF01579"/>
    </source>
</evidence>
<feature type="signal peptide" evidence="1">
    <location>
        <begin position="1"/>
        <end position="20"/>
    </location>
</feature>
<sequence length="173" mass="20039">MNRPTIFFALPLLLFVFVDSKPAEPNGCESSYAKCENEWADLKFRLREMRNLTDFQRTPKKMAVIGDYCKIYHKCISENGCEASNRENIGTKKLCESLDVYKDPFNQCLGELLAEKADSCGGYFLAYRNKMTNRKRILVARRNKYCVAKVLQDYCGEDLMKKHLSKNSPFLFD</sequence>
<keyword evidence="4" id="KW-1185">Reference proteome</keyword>
<name>A0A8S1EW01_9PELO</name>
<dbReference type="Pfam" id="PF01579">
    <property type="entry name" value="DUF19"/>
    <property type="match status" value="1"/>
</dbReference>
<dbReference type="PANTHER" id="PTHR31897">
    <property type="entry name" value="PROTEIN CBG17011-RELATED"/>
    <property type="match status" value="1"/>
</dbReference>
<evidence type="ECO:0000256" key="1">
    <source>
        <dbReference type="SAM" id="SignalP"/>
    </source>
</evidence>
<organism evidence="3 4">
    <name type="scientific">Caenorhabditis bovis</name>
    <dbReference type="NCBI Taxonomy" id="2654633"/>
    <lineage>
        <taxon>Eukaryota</taxon>
        <taxon>Metazoa</taxon>
        <taxon>Ecdysozoa</taxon>
        <taxon>Nematoda</taxon>
        <taxon>Chromadorea</taxon>
        <taxon>Rhabditida</taxon>
        <taxon>Rhabditina</taxon>
        <taxon>Rhabditomorpha</taxon>
        <taxon>Rhabditoidea</taxon>
        <taxon>Rhabditidae</taxon>
        <taxon>Peloderinae</taxon>
        <taxon>Caenorhabditis</taxon>
    </lineage>
</organism>
<dbReference type="Proteomes" id="UP000494206">
    <property type="component" value="Unassembled WGS sequence"/>
</dbReference>
<comment type="caution">
    <text evidence="3">The sequence shown here is derived from an EMBL/GenBank/DDBJ whole genome shotgun (WGS) entry which is preliminary data.</text>
</comment>
<gene>
    <name evidence="3" type="ORF">CBOVIS_LOCUS7159</name>
</gene>
<evidence type="ECO:0000313" key="3">
    <source>
        <dbReference type="EMBL" id="CAB3404896.1"/>
    </source>
</evidence>
<accession>A0A8S1EW01</accession>
<dbReference type="EMBL" id="CADEPM010000004">
    <property type="protein sequence ID" value="CAB3404896.1"/>
    <property type="molecule type" value="Genomic_DNA"/>
</dbReference>
<proteinExistence type="predicted"/>
<protein>
    <recommendedName>
        <fullName evidence="2">T20D4.11-like domain-containing protein</fullName>
    </recommendedName>
</protein>
<dbReference type="AlphaFoldDB" id="A0A8S1EW01"/>
<evidence type="ECO:0000313" key="4">
    <source>
        <dbReference type="Proteomes" id="UP000494206"/>
    </source>
</evidence>
<feature type="chain" id="PRO_5035784963" description="T20D4.11-like domain-containing protein" evidence="1">
    <location>
        <begin position="21"/>
        <end position="173"/>
    </location>
</feature>
<feature type="domain" description="T20D4.11-like" evidence="2">
    <location>
        <begin position="34"/>
        <end position="162"/>
    </location>
</feature>
<keyword evidence="1" id="KW-0732">Signal</keyword>